<feature type="region of interest" description="Disordered" evidence="1">
    <location>
        <begin position="443"/>
        <end position="464"/>
    </location>
</feature>
<accession>A0AAW1SLF5</accession>
<evidence type="ECO:0000313" key="4">
    <source>
        <dbReference type="Proteomes" id="UP001485043"/>
    </source>
</evidence>
<sequence length="542" mass="55394">MNLTAHFGFDHGAAKLSTAAGYHKDINGVWVDKNGNYPNANGQFPDKYGHYPDANGLYPNKYGYYADANGNYPNKSGQYPNTRGQYPNANGQYPNADGVYPDADGTYPSPTTTTTSTSPSSPSPPAPKTATTTTSSGGSSGASGTGSGSAPSGGSSGSATSSSMGGSGSTGKDTGGTGSGTGSGTSGSGTAGSGTTGSDATGSSTGFSQCDCCHELLALIAGIEAATIVEQEAAVVMAPELVPPRAQNASSLSSTQKTALNVRILLEGENLWPLTFKRSQAFVWALSSCLKTVNSSQISVLRTNQGAVSSSSSRRRLLQVETGQTIVTAELNPGSVSDVPNVASEVADVASSNALQKAFQQNQNGFKVDNATILSATATVPQSSSVTCTYGSLAGECVDEKPARLAWWAVLIVVIVGLILLALIAAMLYKYLYTRAPPPPPPEVKKPLIRPMSPSGPTPFYADSPHGGDFFKRGNIDTVPALPITPPASQQKAPATPGAPAPVATTAGTPQAAAKPPTPKAPSRPPSPRKEFVYPPPVFAPA</sequence>
<comment type="caution">
    <text evidence="3">The sequence shown here is derived from an EMBL/GenBank/DDBJ whole genome shotgun (WGS) entry which is preliminary data.</text>
</comment>
<evidence type="ECO:0000313" key="3">
    <source>
        <dbReference type="EMBL" id="KAK9846766.1"/>
    </source>
</evidence>
<feature type="compositionally biased region" description="Low complexity" evidence="1">
    <location>
        <begin position="491"/>
        <end position="515"/>
    </location>
</feature>
<feature type="compositionally biased region" description="Polar residues" evidence="1">
    <location>
        <begin position="73"/>
        <end position="93"/>
    </location>
</feature>
<keyword evidence="4" id="KW-1185">Reference proteome</keyword>
<feature type="compositionally biased region" description="Gly residues" evidence="1">
    <location>
        <begin position="138"/>
        <end position="147"/>
    </location>
</feature>
<reference evidence="3 4" key="1">
    <citation type="journal article" date="2024" name="Nat. Commun.">
        <title>Phylogenomics reveals the evolutionary origins of lichenization in chlorophyte algae.</title>
        <authorList>
            <person name="Puginier C."/>
            <person name="Libourel C."/>
            <person name="Otte J."/>
            <person name="Skaloud P."/>
            <person name="Haon M."/>
            <person name="Grisel S."/>
            <person name="Petersen M."/>
            <person name="Berrin J.G."/>
            <person name="Delaux P.M."/>
            <person name="Dal Grande F."/>
            <person name="Keller J."/>
        </authorList>
    </citation>
    <scope>NUCLEOTIDE SEQUENCE [LARGE SCALE GENOMIC DNA]</scope>
    <source>
        <strain evidence="3 4">SAG 2523</strain>
    </source>
</reference>
<feature type="compositionally biased region" description="Low complexity" evidence="1">
    <location>
        <begin position="128"/>
        <end position="137"/>
    </location>
</feature>
<protein>
    <submittedName>
        <fullName evidence="3">Uncharacterized protein</fullName>
    </submittedName>
</protein>
<feature type="compositionally biased region" description="Pro residues" evidence="1">
    <location>
        <begin position="516"/>
        <end position="526"/>
    </location>
</feature>
<keyword evidence="2" id="KW-0812">Transmembrane</keyword>
<dbReference type="AlphaFoldDB" id="A0AAW1SLF5"/>
<name>A0AAW1SLF5_9CHLO</name>
<feature type="compositionally biased region" description="Gly residues" evidence="1">
    <location>
        <begin position="165"/>
        <end position="195"/>
    </location>
</feature>
<proteinExistence type="predicted"/>
<feature type="region of interest" description="Disordered" evidence="1">
    <location>
        <begin position="481"/>
        <end position="542"/>
    </location>
</feature>
<evidence type="ECO:0000256" key="2">
    <source>
        <dbReference type="SAM" id="Phobius"/>
    </source>
</evidence>
<feature type="compositionally biased region" description="Low complexity" evidence="1">
    <location>
        <begin position="109"/>
        <end position="120"/>
    </location>
</feature>
<organism evidence="3 4">
    <name type="scientific">Apatococcus fuscideae</name>
    <dbReference type="NCBI Taxonomy" id="2026836"/>
    <lineage>
        <taxon>Eukaryota</taxon>
        <taxon>Viridiplantae</taxon>
        <taxon>Chlorophyta</taxon>
        <taxon>core chlorophytes</taxon>
        <taxon>Trebouxiophyceae</taxon>
        <taxon>Chlorellales</taxon>
        <taxon>Chlorellaceae</taxon>
        <taxon>Apatococcus</taxon>
    </lineage>
</organism>
<feature type="region of interest" description="Disordered" evidence="1">
    <location>
        <begin position="73"/>
        <end position="201"/>
    </location>
</feature>
<keyword evidence="2" id="KW-1133">Transmembrane helix</keyword>
<gene>
    <name evidence="3" type="ORF">WJX84_000877</name>
</gene>
<evidence type="ECO:0000256" key="1">
    <source>
        <dbReference type="SAM" id="MobiDB-lite"/>
    </source>
</evidence>
<dbReference type="EMBL" id="JALJOV010001528">
    <property type="protein sequence ID" value="KAK9846766.1"/>
    <property type="molecule type" value="Genomic_DNA"/>
</dbReference>
<feature type="transmembrane region" description="Helical" evidence="2">
    <location>
        <begin position="405"/>
        <end position="429"/>
    </location>
</feature>
<keyword evidence="2" id="KW-0472">Membrane</keyword>
<feature type="compositionally biased region" description="Low complexity" evidence="1">
    <location>
        <begin position="148"/>
        <end position="164"/>
    </location>
</feature>
<dbReference type="Proteomes" id="UP001485043">
    <property type="component" value="Unassembled WGS sequence"/>
</dbReference>